<reference evidence="10" key="1">
    <citation type="submission" date="2020-04" db="EMBL/GenBank/DDBJ databases">
        <authorList>
            <person name="Alioto T."/>
            <person name="Alioto T."/>
            <person name="Gomez Garrido J."/>
        </authorList>
    </citation>
    <scope>NUCLEOTIDE SEQUENCE</scope>
    <source>
        <strain evidence="10">A484AB</strain>
    </source>
</reference>
<dbReference type="PANTHER" id="PTHR15459:SF3">
    <property type="entry name" value="POLYAMINE-MODULATED FACTOR 1"/>
    <property type="match status" value="1"/>
</dbReference>
<evidence type="ECO:0000256" key="3">
    <source>
        <dbReference type="ARBA" id="ARBA00022454"/>
    </source>
</evidence>
<name>A0A7D9DG98_PARCT</name>
<keyword evidence="6" id="KW-0995">Kinetochore</keyword>
<proteinExistence type="predicted"/>
<accession>A0A7D9DG98</accession>
<keyword evidence="5" id="KW-0498">Mitosis</keyword>
<keyword evidence="3" id="KW-0158">Chromosome</keyword>
<evidence type="ECO:0000256" key="9">
    <source>
        <dbReference type="ARBA" id="ARBA00023328"/>
    </source>
</evidence>
<evidence type="ECO:0000256" key="8">
    <source>
        <dbReference type="ARBA" id="ARBA00023306"/>
    </source>
</evidence>
<dbReference type="GO" id="GO:0007059">
    <property type="term" value="P:chromosome segregation"/>
    <property type="evidence" value="ECO:0007669"/>
    <property type="project" value="TreeGrafter"/>
</dbReference>
<evidence type="ECO:0000256" key="6">
    <source>
        <dbReference type="ARBA" id="ARBA00022838"/>
    </source>
</evidence>
<evidence type="ECO:0000256" key="7">
    <source>
        <dbReference type="ARBA" id="ARBA00023242"/>
    </source>
</evidence>
<evidence type="ECO:0000256" key="4">
    <source>
        <dbReference type="ARBA" id="ARBA00022618"/>
    </source>
</evidence>
<sequence>MAVNSEREIQSSFSENIRAVEGEGCEEETAGTFDRVKDILAKCMEKCLTPTRFENISSCLAEVKEKNPTVFDNIVPQLIEHLQVNVKQELELMFQQENLISLGCQLDEITKTSTRTEAAWRPSGIPSEDIKDHITSVKLEFRDQLREKLKQLQNENEVLKNKLMSTTTEITETEQRIIEKHNQLQTVTTACDSITACNNNNDSKYSLENIIKELER</sequence>
<dbReference type="OrthoDB" id="18453at2759"/>
<dbReference type="GO" id="GO:0051301">
    <property type="term" value="P:cell division"/>
    <property type="evidence" value="ECO:0007669"/>
    <property type="project" value="UniProtKB-KW"/>
</dbReference>
<evidence type="ECO:0000313" key="11">
    <source>
        <dbReference type="Proteomes" id="UP001152795"/>
    </source>
</evidence>
<dbReference type="GO" id="GO:0000444">
    <property type="term" value="C:MIS12/MIND type complex"/>
    <property type="evidence" value="ECO:0007669"/>
    <property type="project" value="InterPro"/>
</dbReference>
<comment type="subcellular location">
    <subcellularLocation>
        <location evidence="2">Chromosome</location>
        <location evidence="2">Centromere</location>
        <location evidence="2">Kinetochore</location>
    </subcellularLocation>
    <subcellularLocation>
        <location evidence="1">Nucleus</location>
    </subcellularLocation>
</comment>
<protein>
    <submittedName>
        <fullName evidence="10">Uncharacterized protein</fullName>
    </submittedName>
</protein>
<dbReference type="AlphaFoldDB" id="A0A7D9DG98"/>
<evidence type="ECO:0000256" key="1">
    <source>
        <dbReference type="ARBA" id="ARBA00004123"/>
    </source>
</evidence>
<evidence type="ECO:0000313" key="10">
    <source>
        <dbReference type="EMBL" id="CAB3984498.1"/>
    </source>
</evidence>
<organism evidence="10 11">
    <name type="scientific">Paramuricea clavata</name>
    <name type="common">Red gorgonian</name>
    <name type="synonym">Violescent sea-whip</name>
    <dbReference type="NCBI Taxonomy" id="317549"/>
    <lineage>
        <taxon>Eukaryota</taxon>
        <taxon>Metazoa</taxon>
        <taxon>Cnidaria</taxon>
        <taxon>Anthozoa</taxon>
        <taxon>Octocorallia</taxon>
        <taxon>Malacalcyonacea</taxon>
        <taxon>Plexauridae</taxon>
        <taxon>Paramuricea</taxon>
    </lineage>
</organism>
<comment type="caution">
    <text evidence="10">The sequence shown here is derived from an EMBL/GenBank/DDBJ whole genome shotgun (WGS) entry which is preliminary data.</text>
</comment>
<gene>
    <name evidence="10" type="ORF">PACLA_8A031931</name>
</gene>
<keyword evidence="4" id="KW-0132">Cell division</keyword>
<dbReference type="GO" id="GO:0005634">
    <property type="term" value="C:nucleus"/>
    <property type="evidence" value="ECO:0007669"/>
    <property type="project" value="UniProtKB-SubCell"/>
</dbReference>
<dbReference type="EMBL" id="CACRXK020000747">
    <property type="protein sequence ID" value="CAB3984498.1"/>
    <property type="molecule type" value="Genomic_DNA"/>
</dbReference>
<evidence type="ECO:0000256" key="5">
    <source>
        <dbReference type="ARBA" id="ARBA00022776"/>
    </source>
</evidence>
<keyword evidence="8" id="KW-0131">Cell cycle</keyword>
<keyword evidence="9" id="KW-0137">Centromere</keyword>
<dbReference type="Proteomes" id="UP001152795">
    <property type="component" value="Unassembled WGS sequence"/>
</dbReference>
<keyword evidence="11" id="KW-1185">Reference proteome</keyword>
<dbReference type="InterPro" id="IPR007128">
    <property type="entry name" value="PMF1/Nnf1"/>
</dbReference>
<keyword evidence="7" id="KW-0539">Nucleus</keyword>
<dbReference type="PANTHER" id="PTHR15459">
    <property type="entry name" value="POLYAMINE-MODULATED FACTOR 1"/>
    <property type="match status" value="1"/>
</dbReference>
<dbReference type="Pfam" id="PF03980">
    <property type="entry name" value="Nnf1"/>
    <property type="match status" value="1"/>
</dbReference>
<evidence type="ECO:0000256" key="2">
    <source>
        <dbReference type="ARBA" id="ARBA00004629"/>
    </source>
</evidence>